<sequence length="320" mass="34348">MNRTSIVMPDGDPLCERLFSDLDRAKRLDDLGGITVWTDAPVVDPRTVVERCAGAQAVVFGWPLPDEVLDLPDLKIVTFMGTGAANHVNMASARKRGIIVCNTPGYGDAAVAEHAIALMLSSLRSIPRYDRSMHAGRWDASTPAREVSSSTVGLVGFGGIARHVARVLSAMGARLLVATRTPERYRDAHPDVSFVSLEDLLRRSDIVSLHVALTPETAGMLDAGRLELLRPGTLLVNTARAELTDEARVAELVRNGRITAAIDVFSSEPTSEDHVFRGLDGAILTPHVGFNTPDAMERMADITVANLAGALTGQLVNRVA</sequence>
<feature type="domain" description="D-isomer specific 2-hydroxyacid dehydrogenase catalytic" evidence="5">
    <location>
        <begin position="42"/>
        <end position="317"/>
    </location>
</feature>
<evidence type="ECO:0000259" key="5">
    <source>
        <dbReference type="Pfam" id="PF00389"/>
    </source>
</evidence>
<gene>
    <name evidence="7" type="ORF">WDU99_16760</name>
</gene>
<keyword evidence="2 4" id="KW-0560">Oxidoreductase</keyword>
<protein>
    <submittedName>
        <fullName evidence="7">NAD(P)-dependent oxidoreductase</fullName>
    </submittedName>
</protein>
<dbReference type="RefSeq" id="WP_337333613.1">
    <property type="nucleotide sequence ID" value="NZ_JBBDGM010000022.1"/>
</dbReference>
<dbReference type="InterPro" id="IPR006140">
    <property type="entry name" value="D-isomer_DH_NAD-bd"/>
</dbReference>
<keyword evidence="3" id="KW-0520">NAD</keyword>
<reference evidence="7 8" key="1">
    <citation type="submission" date="2024-02" db="EMBL/GenBank/DDBJ databases">
        <authorList>
            <person name="Saticioglu I.B."/>
        </authorList>
    </citation>
    <scope>NUCLEOTIDE SEQUENCE [LARGE SCALE GENOMIC DNA]</scope>
    <source>
        <strain evidence="7 8">Mu-80</strain>
    </source>
</reference>
<dbReference type="SUPFAM" id="SSF52283">
    <property type="entry name" value="Formate/glycerate dehydrogenase catalytic domain-like"/>
    <property type="match status" value="1"/>
</dbReference>
<dbReference type="InterPro" id="IPR050418">
    <property type="entry name" value="D-iso_2-hydroxyacid_DH_PdxB"/>
</dbReference>
<accession>A0ABU8LGA1</accession>
<dbReference type="Pfam" id="PF02826">
    <property type="entry name" value="2-Hacid_dh_C"/>
    <property type="match status" value="1"/>
</dbReference>
<dbReference type="EMBL" id="JBBDGM010000022">
    <property type="protein sequence ID" value="MEJ1089971.1"/>
    <property type="molecule type" value="Genomic_DNA"/>
</dbReference>
<keyword evidence="8" id="KW-1185">Reference proteome</keyword>
<evidence type="ECO:0000256" key="2">
    <source>
        <dbReference type="ARBA" id="ARBA00023002"/>
    </source>
</evidence>
<dbReference type="PANTHER" id="PTHR43761:SF1">
    <property type="entry name" value="D-ISOMER SPECIFIC 2-HYDROXYACID DEHYDROGENASE CATALYTIC DOMAIN-CONTAINING PROTEIN-RELATED"/>
    <property type="match status" value="1"/>
</dbReference>
<dbReference type="PANTHER" id="PTHR43761">
    <property type="entry name" value="D-ISOMER SPECIFIC 2-HYDROXYACID DEHYDROGENASE FAMILY PROTEIN (AFU_ORTHOLOGUE AFUA_1G13630)"/>
    <property type="match status" value="1"/>
</dbReference>
<dbReference type="SUPFAM" id="SSF51735">
    <property type="entry name" value="NAD(P)-binding Rossmann-fold domains"/>
    <property type="match status" value="1"/>
</dbReference>
<evidence type="ECO:0000259" key="6">
    <source>
        <dbReference type="Pfam" id="PF02826"/>
    </source>
</evidence>
<dbReference type="Proteomes" id="UP001371224">
    <property type="component" value="Unassembled WGS sequence"/>
</dbReference>
<evidence type="ECO:0000256" key="1">
    <source>
        <dbReference type="ARBA" id="ARBA00005854"/>
    </source>
</evidence>
<name>A0ABU8LGA1_9MICO</name>
<proteinExistence type="inferred from homology"/>
<dbReference type="InterPro" id="IPR006139">
    <property type="entry name" value="D-isomer_2_OHA_DH_cat_dom"/>
</dbReference>
<dbReference type="Gene3D" id="3.40.50.720">
    <property type="entry name" value="NAD(P)-binding Rossmann-like Domain"/>
    <property type="match status" value="2"/>
</dbReference>
<evidence type="ECO:0000313" key="7">
    <source>
        <dbReference type="EMBL" id="MEJ1089971.1"/>
    </source>
</evidence>
<feature type="domain" description="D-isomer specific 2-hydroxyacid dehydrogenase NAD-binding" evidence="6">
    <location>
        <begin position="116"/>
        <end position="289"/>
    </location>
</feature>
<organism evidence="7 8">
    <name type="scientific">Microbacterium bandirmense</name>
    <dbReference type="NCBI Taxonomy" id="3122050"/>
    <lineage>
        <taxon>Bacteria</taxon>
        <taxon>Bacillati</taxon>
        <taxon>Actinomycetota</taxon>
        <taxon>Actinomycetes</taxon>
        <taxon>Micrococcales</taxon>
        <taxon>Microbacteriaceae</taxon>
        <taxon>Microbacterium</taxon>
    </lineage>
</organism>
<dbReference type="Pfam" id="PF00389">
    <property type="entry name" value="2-Hacid_dh"/>
    <property type="match status" value="1"/>
</dbReference>
<evidence type="ECO:0000256" key="3">
    <source>
        <dbReference type="ARBA" id="ARBA00023027"/>
    </source>
</evidence>
<comment type="caution">
    <text evidence="7">The sequence shown here is derived from an EMBL/GenBank/DDBJ whole genome shotgun (WGS) entry which is preliminary data.</text>
</comment>
<evidence type="ECO:0000256" key="4">
    <source>
        <dbReference type="RuleBase" id="RU003719"/>
    </source>
</evidence>
<comment type="similarity">
    <text evidence="1 4">Belongs to the D-isomer specific 2-hydroxyacid dehydrogenase family.</text>
</comment>
<evidence type="ECO:0000313" key="8">
    <source>
        <dbReference type="Proteomes" id="UP001371224"/>
    </source>
</evidence>
<dbReference type="InterPro" id="IPR036291">
    <property type="entry name" value="NAD(P)-bd_dom_sf"/>
</dbReference>